<dbReference type="Proteomes" id="UP001634394">
    <property type="component" value="Unassembled WGS sequence"/>
</dbReference>
<reference evidence="1 2" key="1">
    <citation type="submission" date="2024-11" db="EMBL/GenBank/DDBJ databases">
        <title>Chromosome-level genome assembly of the freshwater bivalve Anodonta woodiana.</title>
        <authorList>
            <person name="Chen X."/>
        </authorList>
    </citation>
    <scope>NUCLEOTIDE SEQUENCE [LARGE SCALE GENOMIC DNA]</scope>
    <source>
        <strain evidence="1">MN2024</strain>
        <tissue evidence="1">Gills</tissue>
    </source>
</reference>
<evidence type="ECO:0000313" key="1">
    <source>
        <dbReference type="EMBL" id="KAL3854084.1"/>
    </source>
</evidence>
<comment type="caution">
    <text evidence="1">The sequence shown here is derived from an EMBL/GenBank/DDBJ whole genome shotgun (WGS) entry which is preliminary data.</text>
</comment>
<proteinExistence type="predicted"/>
<dbReference type="EMBL" id="JBJQND010000014">
    <property type="protein sequence ID" value="KAL3854084.1"/>
    <property type="molecule type" value="Genomic_DNA"/>
</dbReference>
<evidence type="ECO:0000313" key="2">
    <source>
        <dbReference type="Proteomes" id="UP001634394"/>
    </source>
</evidence>
<dbReference type="AlphaFoldDB" id="A0ABD3UX94"/>
<accession>A0ABD3UX94</accession>
<protein>
    <submittedName>
        <fullName evidence="1">Uncharacterized protein</fullName>
    </submittedName>
</protein>
<sequence>MPGPKISTFGVQISPECKSSVVQCNRKHWTRFQQGINLSSNVDVRGVDSLVEADYGDDPNRTPDVAEDHNVEYTADPHETLKYFVFED</sequence>
<gene>
    <name evidence="1" type="ORF">ACJMK2_013364</name>
</gene>
<organism evidence="1 2">
    <name type="scientific">Sinanodonta woodiana</name>
    <name type="common">Chinese pond mussel</name>
    <name type="synonym">Anodonta woodiana</name>
    <dbReference type="NCBI Taxonomy" id="1069815"/>
    <lineage>
        <taxon>Eukaryota</taxon>
        <taxon>Metazoa</taxon>
        <taxon>Spiralia</taxon>
        <taxon>Lophotrochozoa</taxon>
        <taxon>Mollusca</taxon>
        <taxon>Bivalvia</taxon>
        <taxon>Autobranchia</taxon>
        <taxon>Heteroconchia</taxon>
        <taxon>Palaeoheterodonta</taxon>
        <taxon>Unionida</taxon>
        <taxon>Unionoidea</taxon>
        <taxon>Unionidae</taxon>
        <taxon>Unioninae</taxon>
        <taxon>Sinanodonta</taxon>
    </lineage>
</organism>
<name>A0ABD3UX94_SINWO</name>
<keyword evidence="2" id="KW-1185">Reference proteome</keyword>